<proteinExistence type="predicted"/>
<keyword evidence="1" id="KW-1133">Transmembrane helix</keyword>
<dbReference type="Proteomes" id="UP001499882">
    <property type="component" value="Unassembled WGS sequence"/>
</dbReference>
<dbReference type="SUPFAM" id="SSF50242">
    <property type="entry name" value="TIMP-like"/>
    <property type="match status" value="1"/>
</dbReference>
<keyword evidence="3" id="KW-1185">Reference proteome</keyword>
<comment type="caution">
    <text evidence="2">The sequence shown here is derived from an EMBL/GenBank/DDBJ whole genome shotgun (WGS) entry which is preliminary data.</text>
</comment>
<dbReference type="EMBL" id="BAABKN010000023">
    <property type="protein sequence ID" value="GAA4746823.1"/>
    <property type="molecule type" value="Genomic_DNA"/>
</dbReference>
<protein>
    <recommendedName>
        <fullName evidence="4">Netrin module non-TIMP type domain-containing protein</fullName>
    </recommendedName>
</protein>
<accession>A0ABP8Z561</accession>
<name>A0ABP8Z561_9ACTN</name>
<keyword evidence="1" id="KW-0812">Transmembrane</keyword>
<evidence type="ECO:0000313" key="2">
    <source>
        <dbReference type="EMBL" id="GAA4746823.1"/>
    </source>
</evidence>
<organism evidence="2 3">
    <name type="scientific">Nocardioides endophyticus</name>
    <dbReference type="NCBI Taxonomy" id="1353775"/>
    <lineage>
        <taxon>Bacteria</taxon>
        <taxon>Bacillati</taxon>
        <taxon>Actinomycetota</taxon>
        <taxon>Actinomycetes</taxon>
        <taxon>Propionibacteriales</taxon>
        <taxon>Nocardioidaceae</taxon>
        <taxon>Nocardioides</taxon>
    </lineage>
</organism>
<sequence length="153" mass="15870">MVDDVFSGVVEDRKVTGSTATYTVKVDRIYQGALADEQVAVSTDTRPKACGLPRLEKGTTYVFFAQEDGSDLTSELRSGTAPATAAYVARVESLLGAGSPAGPPVSEAPAEATFTTVADAPAKVQRLAAPGAALVIVGVLGLVFVAWRGRRRA</sequence>
<evidence type="ECO:0000313" key="3">
    <source>
        <dbReference type="Proteomes" id="UP001499882"/>
    </source>
</evidence>
<feature type="transmembrane region" description="Helical" evidence="1">
    <location>
        <begin position="127"/>
        <end position="147"/>
    </location>
</feature>
<dbReference type="Gene3D" id="2.40.50.120">
    <property type="match status" value="1"/>
</dbReference>
<evidence type="ECO:0000256" key="1">
    <source>
        <dbReference type="SAM" id="Phobius"/>
    </source>
</evidence>
<reference evidence="3" key="1">
    <citation type="journal article" date="2019" name="Int. J. Syst. Evol. Microbiol.">
        <title>The Global Catalogue of Microorganisms (GCM) 10K type strain sequencing project: providing services to taxonomists for standard genome sequencing and annotation.</title>
        <authorList>
            <consortium name="The Broad Institute Genomics Platform"/>
            <consortium name="The Broad Institute Genome Sequencing Center for Infectious Disease"/>
            <person name="Wu L."/>
            <person name="Ma J."/>
        </authorList>
    </citation>
    <scope>NUCLEOTIDE SEQUENCE [LARGE SCALE GENOMIC DNA]</scope>
    <source>
        <strain evidence="3">JCM 18532</strain>
    </source>
</reference>
<dbReference type="InterPro" id="IPR008993">
    <property type="entry name" value="TIMP-like_OB-fold"/>
</dbReference>
<gene>
    <name evidence="2" type="ORF">GCM10023350_34440</name>
</gene>
<keyword evidence="1" id="KW-0472">Membrane</keyword>
<evidence type="ECO:0008006" key="4">
    <source>
        <dbReference type="Google" id="ProtNLM"/>
    </source>
</evidence>